<sequence length="119" mass="12752">MPEPRFAWSGLLWAAPSPASGMASSGFLESPTETGLNCERDRGPIGGPIPARTQASAADGAQKNLGYLGQYDSKCPSNVASAPRTGIARPPRTRVKGMFPKRWVQSWVQQMKATICFAN</sequence>
<gene>
    <name evidence="1" type="ordered locus">RB9761</name>
</gene>
<evidence type="ECO:0000313" key="2">
    <source>
        <dbReference type="Proteomes" id="UP000001025"/>
    </source>
</evidence>
<accession>Q7UL37</accession>
<dbReference type="EnsemblBacteria" id="CAD76441">
    <property type="protein sequence ID" value="CAD76441"/>
    <property type="gene ID" value="RB9761"/>
</dbReference>
<dbReference type="InParanoid" id="Q7UL37"/>
<name>Q7UL37_RHOBA</name>
<keyword evidence="2" id="KW-1185">Reference proteome</keyword>
<evidence type="ECO:0000313" key="1">
    <source>
        <dbReference type="EMBL" id="CAD76441.1"/>
    </source>
</evidence>
<organism evidence="1 2">
    <name type="scientific">Rhodopirellula baltica (strain DSM 10527 / NCIMB 13988 / SH1)</name>
    <dbReference type="NCBI Taxonomy" id="243090"/>
    <lineage>
        <taxon>Bacteria</taxon>
        <taxon>Pseudomonadati</taxon>
        <taxon>Planctomycetota</taxon>
        <taxon>Planctomycetia</taxon>
        <taxon>Pirellulales</taxon>
        <taxon>Pirellulaceae</taxon>
        <taxon>Rhodopirellula</taxon>
    </lineage>
</organism>
<proteinExistence type="predicted"/>
<protein>
    <submittedName>
        <fullName evidence="1">Uncharacterized protein</fullName>
    </submittedName>
</protein>
<dbReference type="KEGG" id="rba:RB9761"/>
<dbReference type="EMBL" id="BX294150">
    <property type="protein sequence ID" value="CAD76441.1"/>
    <property type="molecule type" value="Genomic_DNA"/>
</dbReference>
<dbReference type="AlphaFoldDB" id="Q7UL37"/>
<dbReference type="HOGENOM" id="CLU_2059548_0_0_0"/>
<reference evidence="1 2" key="1">
    <citation type="journal article" date="2003" name="Proc. Natl. Acad. Sci. U.S.A.">
        <title>Complete genome sequence of the marine planctomycete Pirellula sp. strain 1.</title>
        <authorList>
            <person name="Gloeckner F.O."/>
            <person name="Kube M."/>
            <person name="Bauer M."/>
            <person name="Teeling H."/>
            <person name="Lombardot T."/>
            <person name="Ludwig W."/>
            <person name="Gade D."/>
            <person name="Beck A."/>
            <person name="Borzym K."/>
            <person name="Heitmann K."/>
            <person name="Rabus R."/>
            <person name="Schlesner H."/>
            <person name="Amann R."/>
            <person name="Reinhardt R."/>
        </authorList>
    </citation>
    <scope>NUCLEOTIDE SEQUENCE [LARGE SCALE GENOMIC DNA]</scope>
    <source>
        <strain evidence="2">DSM 10527 / NCIMB 13988 / SH1</strain>
    </source>
</reference>
<dbReference type="Proteomes" id="UP000001025">
    <property type="component" value="Chromosome"/>
</dbReference>